<dbReference type="Proteomes" id="UP001174691">
    <property type="component" value="Unassembled WGS sequence"/>
</dbReference>
<feature type="region of interest" description="Disordered" evidence="1">
    <location>
        <begin position="1"/>
        <end position="21"/>
    </location>
</feature>
<evidence type="ECO:0000313" key="2">
    <source>
        <dbReference type="EMBL" id="KAJ9161944.1"/>
    </source>
</evidence>
<dbReference type="EMBL" id="JANBVN010000017">
    <property type="protein sequence ID" value="KAJ9161944.1"/>
    <property type="molecule type" value="Genomic_DNA"/>
</dbReference>
<proteinExistence type="predicted"/>
<name>A0AA38W0I7_9PEZI</name>
<comment type="caution">
    <text evidence="2">The sequence shown here is derived from an EMBL/GenBank/DDBJ whole genome shotgun (WGS) entry which is preliminary data.</text>
</comment>
<feature type="region of interest" description="Disordered" evidence="1">
    <location>
        <begin position="35"/>
        <end position="120"/>
    </location>
</feature>
<evidence type="ECO:0000313" key="3">
    <source>
        <dbReference type="Proteomes" id="UP001174691"/>
    </source>
</evidence>
<gene>
    <name evidence="2" type="ORF">NKR19_g1829</name>
</gene>
<evidence type="ECO:0000256" key="1">
    <source>
        <dbReference type="SAM" id="MobiDB-lite"/>
    </source>
</evidence>
<feature type="compositionally biased region" description="Polar residues" evidence="1">
    <location>
        <begin position="103"/>
        <end position="120"/>
    </location>
</feature>
<sequence>MQSLGNRHDISKISLGDRRGQSDLARFSLDLTWARADSESAARSKGYPSPPMSGSPPLPPKGNQDSAAERTRGSYQATTQDAHRGISATQMDAQTHRAGSTFRKLTTSSRDNRCNSNKARQCTRSYPICHRQALEAWEPVQRLRAIPLQ</sequence>
<accession>A0AA38W0I7</accession>
<dbReference type="AlphaFoldDB" id="A0AA38W0I7"/>
<organism evidence="2 3">
    <name type="scientific">Coniochaeta hoffmannii</name>
    <dbReference type="NCBI Taxonomy" id="91930"/>
    <lineage>
        <taxon>Eukaryota</taxon>
        <taxon>Fungi</taxon>
        <taxon>Dikarya</taxon>
        <taxon>Ascomycota</taxon>
        <taxon>Pezizomycotina</taxon>
        <taxon>Sordariomycetes</taxon>
        <taxon>Sordariomycetidae</taxon>
        <taxon>Coniochaetales</taxon>
        <taxon>Coniochaetaceae</taxon>
        <taxon>Coniochaeta</taxon>
    </lineage>
</organism>
<feature type="compositionally biased region" description="Pro residues" evidence="1">
    <location>
        <begin position="48"/>
        <end position="60"/>
    </location>
</feature>
<protein>
    <submittedName>
        <fullName evidence="2">Uncharacterized protein</fullName>
    </submittedName>
</protein>
<keyword evidence="3" id="KW-1185">Reference proteome</keyword>
<reference evidence="2" key="1">
    <citation type="submission" date="2022-07" db="EMBL/GenBank/DDBJ databases">
        <title>Fungi with potential for degradation of polypropylene.</title>
        <authorList>
            <person name="Gostincar C."/>
        </authorList>
    </citation>
    <scope>NUCLEOTIDE SEQUENCE</scope>
    <source>
        <strain evidence="2">EXF-13287</strain>
    </source>
</reference>